<dbReference type="AlphaFoldDB" id="A0A9D4LQM8"/>
<reference evidence="2" key="2">
    <citation type="submission" date="2020-11" db="EMBL/GenBank/DDBJ databases">
        <authorList>
            <person name="McCartney M.A."/>
            <person name="Auch B."/>
            <person name="Kono T."/>
            <person name="Mallez S."/>
            <person name="Becker A."/>
            <person name="Gohl D.M."/>
            <person name="Silverstein K.A.T."/>
            <person name="Koren S."/>
            <person name="Bechman K.B."/>
            <person name="Herman A."/>
            <person name="Abrahante J.E."/>
            <person name="Garbe J."/>
        </authorList>
    </citation>
    <scope>NUCLEOTIDE SEQUENCE</scope>
    <source>
        <strain evidence="2">Duluth1</strain>
        <tissue evidence="2">Whole animal</tissue>
    </source>
</reference>
<evidence type="ECO:0000313" key="2">
    <source>
        <dbReference type="EMBL" id="KAH3862074.1"/>
    </source>
</evidence>
<keyword evidence="3" id="KW-1185">Reference proteome</keyword>
<accession>A0A9D4LQM8</accession>
<evidence type="ECO:0000256" key="1">
    <source>
        <dbReference type="SAM" id="Coils"/>
    </source>
</evidence>
<feature type="coiled-coil region" evidence="1">
    <location>
        <begin position="67"/>
        <end position="101"/>
    </location>
</feature>
<evidence type="ECO:0000313" key="3">
    <source>
        <dbReference type="Proteomes" id="UP000828390"/>
    </source>
</evidence>
<dbReference type="Proteomes" id="UP000828390">
    <property type="component" value="Unassembled WGS sequence"/>
</dbReference>
<dbReference type="InterPro" id="IPR004244">
    <property type="entry name" value="Transposase_22"/>
</dbReference>
<dbReference type="PANTHER" id="PTHR11505">
    <property type="entry name" value="L1 TRANSPOSABLE ELEMENT-RELATED"/>
    <property type="match status" value="1"/>
</dbReference>
<protein>
    <submittedName>
        <fullName evidence="2">Uncharacterized protein</fullName>
    </submittedName>
</protein>
<proteinExistence type="predicted"/>
<dbReference type="SUPFAM" id="SSF57997">
    <property type="entry name" value="Tropomyosin"/>
    <property type="match status" value="1"/>
</dbReference>
<sequence>MSTPQSPPPWALGIMDDIRTIRSSSQNIEKTLNIISVKVSELEVKLTGIDKRVTSVKKSCAFISTEFESQKAHLSNLQQEIKFLETKRTKMEKQMENYSTREEYINDKLSDLESRSMRENLMFYGLDESREEDCEMIAKTFIKDILLIDTHDIKLYVHRIAPYSDRKTRPIVAKFHDYNDRERVRKQSFVDTIKTELSRRKMGVGIKRPQLHREARQALLPHSKEAEAQHERVRIVGNKMFVNNVARKKFVNGQVVNIN</sequence>
<keyword evidence="1" id="KW-0175">Coiled coil</keyword>
<name>A0A9D4LQM8_DREPO</name>
<dbReference type="Gene3D" id="1.20.5.340">
    <property type="match status" value="1"/>
</dbReference>
<organism evidence="2 3">
    <name type="scientific">Dreissena polymorpha</name>
    <name type="common">Zebra mussel</name>
    <name type="synonym">Mytilus polymorpha</name>
    <dbReference type="NCBI Taxonomy" id="45954"/>
    <lineage>
        <taxon>Eukaryota</taxon>
        <taxon>Metazoa</taxon>
        <taxon>Spiralia</taxon>
        <taxon>Lophotrochozoa</taxon>
        <taxon>Mollusca</taxon>
        <taxon>Bivalvia</taxon>
        <taxon>Autobranchia</taxon>
        <taxon>Heteroconchia</taxon>
        <taxon>Euheterodonta</taxon>
        <taxon>Imparidentia</taxon>
        <taxon>Neoheterodontei</taxon>
        <taxon>Myida</taxon>
        <taxon>Dreissenoidea</taxon>
        <taxon>Dreissenidae</taxon>
        <taxon>Dreissena</taxon>
    </lineage>
</organism>
<dbReference type="EMBL" id="JAIWYP010000002">
    <property type="protein sequence ID" value="KAH3862074.1"/>
    <property type="molecule type" value="Genomic_DNA"/>
</dbReference>
<comment type="caution">
    <text evidence="2">The sequence shown here is derived from an EMBL/GenBank/DDBJ whole genome shotgun (WGS) entry which is preliminary data.</text>
</comment>
<gene>
    <name evidence="2" type="ORF">DPMN_025033</name>
</gene>
<reference evidence="2" key="1">
    <citation type="journal article" date="2019" name="bioRxiv">
        <title>The Genome of the Zebra Mussel, Dreissena polymorpha: A Resource for Invasive Species Research.</title>
        <authorList>
            <person name="McCartney M.A."/>
            <person name="Auch B."/>
            <person name="Kono T."/>
            <person name="Mallez S."/>
            <person name="Zhang Y."/>
            <person name="Obille A."/>
            <person name="Becker A."/>
            <person name="Abrahante J.E."/>
            <person name="Garbe J."/>
            <person name="Badalamenti J.P."/>
            <person name="Herman A."/>
            <person name="Mangelson H."/>
            <person name="Liachko I."/>
            <person name="Sullivan S."/>
            <person name="Sone E.D."/>
            <person name="Koren S."/>
            <person name="Silverstein K.A.T."/>
            <person name="Beckman K.B."/>
            <person name="Gohl D.M."/>
        </authorList>
    </citation>
    <scope>NUCLEOTIDE SEQUENCE</scope>
    <source>
        <strain evidence="2">Duluth1</strain>
        <tissue evidence="2">Whole animal</tissue>
    </source>
</reference>
<dbReference type="Gene3D" id="3.30.70.1820">
    <property type="entry name" value="L1 transposable element, RRM domain"/>
    <property type="match status" value="1"/>
</dbReference>